<dbReference type="NCBIfam" id="TIGR00188">
    <property type="entry name" value="rnpA"/>
    <property type="match status" value="1"/>
</dbReference>
<evidence type="ECO:0000256" key="7">
    <source>
        <dbReference type="HAMAP-Rule" id="MF_00227"/>
    </source>
</evidence>
<dbReference type="Gene3D" id="3.30.230.10">
    <property type="match status" value="1"/>
</dbReference>
<dbReference type="Proteomes" id="UP000034746">
    <property type="component" value="Unassembled WGS sequence"/>
</dbReference>
<dbReference type="GO" id="GO:0030677">
    <property type="term" value="C:ribonuclease P complex"/>
    <property type="evidence" value="ECO:0007669"/>
    <property type="project" value="TreeGrafter"/>
</dbReference>
<organism evidence="9 10">
    <name type="scientific">Candidatus Uhrbacteria bacterium GW2011_GWF2_41_16</name>
    <dbReference type="NCBI Taxonomy" id="1618997"/>
    <lineage>
        <taxon>Bacteria</taxon>
        <taxon>Candidatus Uhriibacteriota</taxon>
    </lineage>
</organism>
<comment type="catalytic activity">
    <reaction evidence="7">
        <text>Endonucleolytic cleavage of RNA, removing 5'-extranucleotides from tRNA precursor.</text>
        <dbReference type="EC" id="3.1.26.5"/>
    </reaction>
</comment>
<dbReference type="AlphaFoldDB" id="A0A0G0V9W6"/>
<name>A0A0G0V9W6_9BACT</name>
<comment type="subunit">
    <text evidence="7">Consists of a catalytic RNA component (M1 or rnpB) and a protein subunit.</text>
</comment>
<evidence type="ECO:0000256" key="6">
    <source>
        <dbReference type="ARBA" id="ARBA00022884"/>
    </source>
</evidence>
<evidence type="ECO:0000256" key="8">
    <source>
        <dbReference type="NCBIfam" id="TIGR00188"/>
    </source>
</evidence>
<dbReference type="PROSITE" id="PS00648">
    <property type="entry name" value="RIBONUCLEASE_P"/>
    <property type="match status" value="1"/>
</dbReference>
<dbReference type="PANTHER" id="PTHR33992">
    <property type="entry name" value="RIBONUCLEASE P PROTEIN COMPONENT"/>
    <property type="match status" value="1"/>
</dbReference>
<dbReference type="SUPFAM" id="SSF54211">
    <property type="entry name" value="Ribosomal protein S5 domain 2-like"/>
    <property type="match status" value="1"/>
</dbReference>
<keyword evidence="5 7" id="KW-0378">Hydrolase</keyword>
<keyword evidence="4 7" id="KW-0255">Endonuclease</keyword>
<reference evidence="9 10" key="1">
    <citation type="journal article" date="2015" name="Nature">
        <title>rRNA introns, odd ribosomes, and small enigmatic genomes across a large radiation of phyla.</title>
        <authorList>
            <person name="Brown C.T."/>
            <person name="Hug L.A."/>
            <person name="Thomas B.C."/>
            <person name="Sharon I."/>
            <person name="Castelle C.J."/>
            <person name="Singh A."/>
            <person name="Wilkins M.J."/>
            <person name="Williams K.H."/>
            <person name="Banfield J.F."/>
        </authorList>
    </citation>
    <scope>NUCLEOTIDE SEQUENCE [LARGE SCALE GENOMIC DNA]</scope>
</reference>
<comment type="caution">
    <text evidence="9">The sequence shown here is derived from an EMBL/GenBank/DDBJ whole genome shotgun (WGS) entry which is preliminary data.</text>
</comment>
<comment type="similarity">
    <text evidence="7">Belongs to the RnpA family.</text>
</comment>
<evidence type="ECO:0000313" key="9">
    <source>
        <dbReference type="EMBL" id="KKR97803.1"/>
    </source>
</evidence>
<dbReference type="InterPro" id="IPR000100">
    <property type="entry name" value="RNase_P"/>
</dbReference>
<dbReference type="InterPro" id="IPR020539">
    <property type="entry name" value="RNase_P_CS"/>
</dbReference>
<evidence type="ECO:0000256" key="5">
    <source>
        <dbReference type="ARBA" id="ARBA00022801"/>
    </source>
</evidence>
<evidence type="ECO:0000256" key="2">
    <source>
        <dbReference type="ARBA" id="ARBA00022694"/>
    </source>
</evidence>
<evidence type="ECO:0000256" key="3">
    <source>
        <dbReference type="ARBA" id="ARBA00022722"/>
    </source>
</evidence>
<dbReference type="InterPro" id="IPR014721">
    <property type="entry name" value="Ribsml_uS5_D2-typ_fold_subgr"/>
</dbReference>
<proteinExistence type="inferred from homology"/>
<keyword evidence="2 7" id="KW-0819">tRNA processing</keyword>
<dbReference type="GO" id="GO:0042781">
    <property type="term" value="F:3'-tRNA processing endoribonuclease activity"/>
    <property type="evidence" value="ECO:0007669"/>
    <property type="project" value="TreeGrafter"/>
</dbReference>
<keyword evidence="6 7" id="KW-0694">RNA-binding</keyword>
<dbReference type="GO" id="GO:0000049">
    <property type="term" value="F:tRNA binding"/>
    <property type="evidence" value="ECO:0007669"/>
    <property type="project" value="UniProtKB-UniRule"/>
</dbReference>
<dbReference type="PATRIC" id="fig|1618997.3.peg.761"/>
<accession>A0A0G0V9W6</accession>
<dbReference type="GO" id="GO:0004526">
    <property type="term" value="F:ribonuclease P activity"/>
    <property type="evidence" value="ECO:0007669"/>
    <property type="project" value="UniProtKB-UniRule"/>
</dbReference>
<dbReference type="EC" id="3.1.26.5" evidence="7 8"/>
<keyword evidence="3 7" id="KW-0540">Nuclease</keyword>
<dbReference type="PANTHER" id="PTHR33992:SF1">
    <property type="entry name" value="RIBONUCLEASE P PROTEIN COMPONENT"/>
    <property type="match status" value="1"/>
</dbReference>
<dbReference type="GO" id="GO:0001682">
    <property type="term" value="P:tRNA 5'-leader removal"/>
    <property type="evidence" value="ECO:0007669"/>
    <property type="project" value="UniProtKB-UniRule"/>
</dbReference>
<gene>
    <name evidence="7" type="primary">rnpA</name>
    <name evidence="9" type="ORF">UU48_C0008G0012</name>
</gene>
<protein>
    <recommendedName>
        <fullName evidence="7 8">Ribonuclease P protein component</fullName>
        <shortName evidence="7">RNase P protein</shortName>
        <shortName evidence="7">RNaseP protein</shortName>
        <ecNumber evidence="7 8">3.1.26.5</ecNumber>
    </recommendedName>
    <alternativeName>
        <fullName evidence="7">Protein C5</fullName>
    </alternativeName>
</protein>
<dbReference type="Pfam" id="PF00825">
    <property type="entry name" value="Ribonuclease_P"/>
    <property type="match status" value="1"/>
</dbReference>
<dbReference type="EMBL" id="LCAU01000008">
    <property type="protein sequence ID" value="KKR97803.1"/>
    <property type="molecule type" value="Genomic_DNA"/>
</dbReference>
<evidence type="ECO:0000313" key="10">
    <source>
        <dbReference type="Proteomes" id="UP000034746"/>
    </source>
</evidence>
<evidence type="ECO:0000256" key="4">
    <source>
        <dbReference type="ARBA" id="ARBA00022759"/>
    </source>
</evidence>
<comment type="function">
    <text evidence="1 7">RNaseP catalyzes the removal of the 5'-leader sequence from pre-tRNA to produce the mature 5'-terminus. It can also cleave other RNA substrates such as 4.5S RNA. The protein component plays an auxiliary but essential role in vivo by binding to the 5'-leader sequence and broadening the substrate specificity of the ribozyme.</text>
</comment>
<dbReference type="HAMAP" id="MF_00227">
    <property type="entry name" value="RNase_P"/>
    <property type="match status" value="1"/>
</dbReference>
<dbReference type="InterPro" id="IPR020568">
    <property type="entry name" value="Ribosomal_Su5_D2-typ_SF"/>
</dbReference>
<sequence length="116" mass="13631">MLSAENRLRKKKDFEILFAKGKNVFDTLYGVRFRKNMLPVSRFAFVVGTKVSKSAVVRNRIRRRLREIIRHRIFSLESGYDVAFIARVEAKNASFHVLEERMDALLKKTPFLKKDV</sequence>
<evidence type="ECO:0000256" key="1">
    <source>
        <dbReference type="ARBA" id="ARBA00002663"/>
    </source>
</evidence>